<gene>
    <name evidence="1" type="ORF">FYJ60_04595</name>
</gene>
<evidence type="ECO:0000313" key="2">
    <source>
        <dbReference type="Proteomes" id="UP000466864"/>
    </source>
</evidence>
<sequence>MITTSAGFKHNLLNDNRNYKYFIDITLSDGKILNITNSDLWQRTFRIEDSVSQDNNLDVGDAIINKLSFSLNNIDESYSEYDFTDAELVAYIALDVDGELEKLKKFTGVIDETIYNGSLISITAFDNMSKADKDFDTSGIKFPVSIGELILYCATKMGIPLETVKFPNMDFVIQSLPNDSTSAVTYRQVISWCSQICGCFARCNRNGELEIKWYNTECLIEQFADGGTFNTTTTPYSDGDSVDGGTFNTTTTPYSDGASVDAGVFTSIESPHFFTGYSSHNIGVDDVVVTGVSVKTKERDSESASSGSSGYIIAIENNPFVTENNKQAIADFLGKRLIGIKFRTLTASVLSDPSVEAGDVGFFYALNHNYYPVLVSSVTFSAGGYMKIRSSAKTPARNKAVTYSEETRNYVDLRNKIAAEKTLREIQEEKLNDALNSSAGLYTTIEKGNTGNIYYFHNHKDLSDSDIVWKMTSEAWGVSTDGGKTWNGGMTVDGDTITRILTATGINADWIKTGKIQDTKSKNYWDMNTGEFQLASTVTVGGKTVSKIASDAVNAQTQRSIFNKLTNNGQTQGIYLSDGKLYVNASYIGTGELCDKSRNTVFNLSTGTFTMKKGSINIGGGRFVVDSSGYLTARGVSLSGSLRTVSGSTFTELYNGILRAGYTSGGSDTIHGTFDASAQYEGNQNCVSLLAKTGFLVLGGTGTIWFTDNSGTGYAWGWVNSDGLHSKNGANISSVKIPSSIRSDGTVEAWYSCSIVDGIVK</sequence>
<dbReference type="Proteomes" id="UP000466864">
    <property type="component" value="Unassembled WGS sequence"/>
</dbReference>
<reference evidence="1 2" key="1">
    <citation type="submission" date="2019-08" db="EMBL/GenBank/DDBJ databases">
        <title>In-depth cultivation of the pig gut microbiome towards novel bacterial diversity and tailored functional studies.</title>
        <authorList>
            <person name="Wylensek D."/>
            <person name="Hitch T.C.A."/>
            <person name="Clavel T."/>
        </authorList>
    </citation>
    <scope>NUCLEOTIDE SEQUENCE [LARGE SCALE GENOMIC DNA]</scope>
    <source>
        <strain evidence="1 2">Oil+RF-744-WCA-WT-13</strain>
    </source>
</reference>
<accession>A0A7X2P7C4</accession>
<comment type="caution">
    <text evidence="1">The sequence shown here is derived from an EMBL/GenBank/DDBJ whole genome shotgun (WGS) entry which is preliminary data.</text>
</comment>
<evidence type="ECO:0000313" key="1">
    <source>
        <dbReference type="EMBL" id="MST81588.1"/>
    </source>
</evidence>
<protein>
    <recommendedName>
        <fullName evidence="3">Prophage tail endopeptidase domain-containing protein</fullName>
    </recommendedName>
</protein>
<dbReference type="AlphaFoldDB" id="A0A7X2P7C4"/>
<proteinExistence type="predicted"/>
<keyword evidence="2" id="KW-1185">Reference proteome</keyword>
<dbReference type="RefSeq" id="WP_154457393.1">
    <property type="nucleotide sequence ID" value="NZ_VUMV01000002.1"/>
</dbReference>
<organism evidence="1 2">
    <name type="scientific">Bilifractor porci</name>
    <dbReference type="NCBI Taxonomy" id="2606636"/>
    <lineage>
        <taxon>Bacteria</taxon>
        <taxon>Bacillati</taxon>
        <taxon>Bacillota</taxon>
        <taxon>Clostridia</taxon>
        <taxon>Lachnospirales</taxon>
        <taxon>Lachnospiraceae</taxon>
        <taxon>Bilifractor</taxon>
    </lineage>
</organism>
<name>A0A7X2P7C4_9FIRM</name>
<evidence type="ECO:0008006" key="3">
    <source>
        <dbReference type="Google" id="ProtNLM"/>
    </source>
</evidence>
<dbReference type="EMBL" id="VUMV01000002">
    <property type="protein sequence ID" value="MST81588.1"/>
    <property type="molecule type" value="Genomic_DNA"/>
</dbReference>